<organism evidence="4 5">
    <name type="scientific">Caulobacter vibrioides</name>
    <name type="common">Caulobacter crescentus</name>
    <dbReference type="NCBI Taxonomy" id="155892"/>
    <lineage>
        <taxon>Bacteria</taxon>
        <taxon>Pseudomonadati</taxon>
        <taxon>Pseudomonadota</taxon>
        <taxon>Alphaproteobacteria</taxon>
        <taxon>Caulobacterales</taxon>
        <taxon>Caulobacteraceae</taxon>
        <taxon>Caulobacter</taxon>
    </lineage>
</organism>
<dbReference type="Gene3D" id="1.10.357.10">
    <property type="entry name" value="Tetracycline Repressor, domain 2"/>
    <property type="match status" value="1"/>
</dbReference>
<dbReference type="SUPFAM" id="SSF46689">
    <property type="entry name" value="Homeodomain-like"/>
    <property type="match status" value="1"/>
</dbReference>
<sequence>MMHLMFQAEALYALSRWRPLLERAALGELIGHFGGVWLGAKPRPRGHALATAESSVRIDENMDASGQAQALMAAAMAVVAEHGLASLTHRAVAARCGMTAGAVAHYFRSSDDLVAAAVQGQVAAIKAQASRSSTLKSPQSLEELARILASQEVFEAGDLAGRGRRRIFLATVRDPSRAAAGATVRFAQGSTVAGELRRCMGMRAEVSLHASVLSRLISAAPIVARAHERFGSAGTTLVRGAMDRFVSEVGR</sequence>
<evidence type="ECO:0000313" key="4">
    <source>
        <dbReference type="EMBL" id="OYX02007.1"/>
    </source>
</evidence>
<dbReference type="Pfam" id="PF00440">
    <property type="entry name" value="TetR_N"/>
    <property type="match status" value="1"/>
</dbReference>
<dbReference type="AlphaFoldDB" id="A0A258D2G7"/>
<dbReference type="PRINTS" id="PR00455">
    <property type="entry name" value="HTHTETR"/>
</dbReference>
<evidence type="ECO:0000313" key="5">
    <source>
        <dbReference type="Proteomes" id="UP000215616"/>
    </source>
</evidence>
<evidence type="ECO:0000259" key="3">
    <source>
        <dbReference type="PROSITE" id="PS50977"/>
    </source>
</evidence>
<dbReference type="Proteomes" id="UP000215616">
    <property type="component" value="Unassembled WGS sequence"/>
</dbReference>
<dbReference type="InterPro" id="IPR009057">
    <property type="entry name" value="Homeodomain-like_sf"/>
</dbReference>
<keyword evidence="1 2" id="KW-0238">DNA-binding</keyword>
<gene>
    <name evidence="4" type="ORF">B7Z12_12940</name>
</gene>
<feature type="DNA-binding region" description="H-T-H motif" evidence="2">
    <location>
        <begin position="88"/>
        <end position="107"/>
    </location>
</feature>
<accession>A0A258D2G7</accession>
<feature type="domain" description="HTH tetR-type" evidence="3">
    <location>
        <begin position="65"/>
        <end position="125"/>
    </location>
</feature>
<name>A0A258D2G7_CAUVI</name>
<comment type="caution">
    <text evidence="4">The sequence shown here is derived from an EMBL/GenBank/DDBJ whole genome shotgun (WGS) entry which is preliminary data.</text>
</comment>
<proteinExistence type="predicted"/>
<dbReference type="InterPro" id="IPR001647">
    <property type="entry name" value="HTH_TetR"/>
</dbReference>
<dbReference type="EMBL" id="NCDQ01000210">
    <property type="protein sequence ID" value="OYX02007.1"/>
    <property type="molecule type" value="Genomic_DNA"/>
</dbReference>
<reference evidence="4 5" key="1">
    <citation type="submission" date="2017-03" db="EMBL/GenBank/DDBJ databases">
        <title>Lifting the veil on microbial sulfur biogeochemistry in mining wastewaters.</title>
        <authorList>
            <person name="Kantor R.S."/>
            <person name="Colenbrander Nelson T."/>
            <person name="Marshall S."/>
            <person name="Bennett D."/>
            <person name="Apte S."/>
            <person name="Camacho D."/>
            <person name="Thomas B.C."/>
            <person name="Warren L.A."/>
            <person name="Banfield J.F."/>
        </authorList>
    </citation>
    <scope>NUCLEOTIDE SEQUENCE [LARGE SCALE GENOMIC DNA]</scope>
    <source>
        <strain evidence="4">32-67-7</strain>
    </source>
</reference>
<evidence type="ECO:0000256" key="2">
    <source>
        <dbReference type="PROSITE-ProRule" id="PRU00335"/>
    </source>
</evidence>
<dbReference type="GO" id="GO:0003677">
    <property type="term" value="F:DNA binding"/>
    <property type="evidence" value="ECO:0007669"/>
    <property type="project" value="UniProtKB-UniRule"/>
</dbReference>
<dbReference type="PROSITE" id="PS50977">
    <property type="entry name" value="HTH_TETR_2"/>
    <property type="match status" value="1"/>
</dbReference>
<evidence type="ECO:0000256" key="1">
    <source>
        <dbReference type="ARBA" id="ARBA00023125"/>
    </source>
</evidence>
<protein>
    <recommendedName>
        <fullName evidence="3">HTH tetR-type domain-containing protein</fullName>
    </recommendedName>
</protein>